<keyword evidence="2" id="KW-1185">Reference proteome</keyword>
<dbReference type="Gene3D" id="1.20.1290.10">
    <property type="entry name" value="AhpD-like"/>
    <property type="match status" value="1"/>
</dbReference>
<protein>
    <submittedName>
        <fullName evidence="1">Carboxymuconolactone decarboxylase family protein</fullName>
    </submittedName>
</protein>
<dbReference type="SUPFAM" id="SSF69118">
    <property type="entry name" value="AhpD-like"/>
    <property type="match status" value="1"/>
</dbReference>
<dbReference type="RefSeq" id="WP_138863188.1">
    <property type="nucleotide sequence ID" value="NZ_VCPC01000002.1"/>
</dbReference>
<reference evidence="1 2" key="1">
    <citation type="submission" date="2019-05" db="EMBL/GenBank/DDBJ databases">
        <title>Marivita sp. nov. isolated from sea sediment.</title>
        <authorList>
            <person name="Kim W."/>
        </authorList>
    </citation>
    <scope>NUCLEOTIDE SEQUENCE [LARGE SCALE GENOMIC DNA]</scope>
    <source>
        <strain evidence="1 2">CAU 1492</strain>
    </source>
</reference>
<evidence type="ECO:0000313" key="1">
    <source>
        <dbReference type="EMBL" id="TMV12634.1"/>
    </source>
</evidence>
<organism evidence="1 2">
    <name type="scientific">Arenibacterium halophilum</name>
    <dbReference type="NCBI Taxonomy" id="2583821"/>
    <lineage>
        <taxon>Bacteria</taxon>
        <taxon>Pseudomonadati</taxon>
        <taxon>Pseudomonadota</taxon>
        <taxon>Alphaproteobacteria</taxon>
        <taxon>Rhodobacterales</taxon>
        <taxon>Paracoccaceae</taxon>
        <taxon>Arenibacterium</taxon>
    </lineage>
</organism>
<sequence>MTAEQNPPRSERLALRQPPYDDATRQAIENTAFTGLSPQNLRLSMAHHPELAGKFQALAHAVLFGAKVELRPKEIAIMRTTARSGAEYPWGMHVAIFGKRCDLDDAMADELAVAESDADLAHPNWTDEDRLVVRMADELHENSNVSDETWAKLTRIWDSPQVIELVFACGVYRLASYYTKTTGVPLEIGQAHFPKDYRRT</sequence>
<dbReference type="PANTHER" id="PTHR34846">
    <property type="entry name" value="4-CARBOXYMUCONOLACTONE DECARBOXYLASE FAMILY PROTEIN (AFU_ORTHOLOGUE AFUA_6G11590)"/>
    <property type="match status" value="1"/>
</dbReference>
<dbReference type="InterPro" id="IPR029032">
    <property type="entry name" value="AhpD-like"/>
</dbReference>
<accession>A0ABY2X9R4</accession>
<gene>
    <name evidence="1" type="ORF">FGK64_07445</name>
</gene>
<comment type="caution">
    <text evidence="1">The sequence shown here is derived from an EMBL/GenBank/DDBJ whole genome shotgun (WGS) entry which is preliminary data.</text>
</comment>
<name>A0ABY2X9R4_9RHOB</name>
<proteinExistence type="predicted"/>
<evidence type="ECO:0000313" key="2">
    <source>
        <dbReference type="Proteomes" id="UP001191082"/>
    </source>
</evidence>
<dbReference type="Proteomes" id="UP001191082">
    <property type="component" value="Unassembled WGS sequence"/>
</dbReference>
<dbReference type="EMBL" id="VCPC01000002">
    <property type="protein sequence ID" value="TMV12634.1"/>
    <property type="molecule type" value="Genomic_DNA"/>
</dbReference>
<dbReference type="PANTHER" id="PTHR34846:SF5">
    <property type="entry name" value="CARBOXYMUCONOLACTONE DECARBOXYLASE-LIKE DOMAIN-CONTAINING PROTEIN"/>
    <property type="match status" value="1"/>
</dbReference>